<organism evidence="6 7">
    <name type="scientific">Fulvivirga sedimenti</name>
    <dbReference type="NCBI Taxonomy" id="2879465"/>
    <lineage>
        <taxon>Bacteria</taxon>
        <taxon>Pseudomonadati</taxon>
        <taxon>Bacteroidota</taxon>
        <taxon>Cytophagia</taxon>
        <taxon>Cytophagales</taxon>
        <taxon>Fulvivirgaceae</taxon>
        <taxon>Fulvivirga</taxon>
    </lineage>
</organism>
<dbReference type="PROSITE" id="PS51318">
    <property type="entry name" value="TAT"/>
    <property type="match status" value="1"/>
</dbReference>
<dbReference type="RefSeq" id="WP_225696617.1">
    <property type="nucleotide sequence ID" value="NZ_JAIXNE010000001.1"/>
</dbReference>
<proteinExistence type="inferred from homology"/>
<accession>A0A9X1KYD8</accession>
<keyword evidence="2 6" id="KW-0032">Aminotransferase</keyword>
<name>A0A9X1KYD8_9BACT</name>
<dbReference type="InterPro" id="IPR006311">
    <property type="entry name" value="TAT_signal"/>
</dbReference>
<dbReference type="GO" id="GO:0008483">
    <property type="term" value="F:transaminase activity"/>
    <property type="evidence" value="ECO:0007669"/>
    <property type="project" value="UniProtKB-KW"/>
</dbReference>
<evidence type="ECO:0000256" key="1">
    <source>
        <dbReference type="ARBA" id="ARBA00007970"/>
    </source>
</evidence>
<dbReference type="InterPro" id="IPR004839">
    <property type="entry name" value="Aminotransferase_I/II_large"/>
</dbReference>
<dbReference type="InterPro" id="IPR050106">
    <property type="entry name" value="HistidinolP_aminotransfase"/>
</dbReference>
<reference evidence="6" key="1">
    <citation type="submission" date="2021-09" db="EMBL/GenBank/DDBJ databases">
        <title>Fulvivirga sp. isolated from coastal sediment.</title>
        <authorList>
            <person name="Yu H."/>
        </authorList>
    </citation>
    <scope>NUCLEOTIDE SEQUENCE</scope>
    <source>
        <strain evidence="6">1062</strain>
    </source>
</reference>
<dbReference type="Pfam" id="PF00155">
    <property type="entry name" value="Aminotran_1_2"/>
    <property type="match status" value="1"/>
</dbReference>
<dbReference type="PANTHER" id="PTHR43643:SF3">
    <property type="entry name" value="HISTIDINOL-PHOSPHATE AMINOTRANSFERASE"/>
    <property type="match status" value="1"/>
</dbReference>
<gene>
    <name evidence="6" type="ORF">LDX50_01420</name>
</gene>
<dbReference type="Gene3D" id="3.40.640.10">
    <property type="entry name" value="Type I PLP-dependent aspartate aminotransferase-like (Major domain)"/>
    <property type="match status" value="1"/>
</dbReference>
<dbReference type="PANTHER" id="PTHR43643">
    <property type="entry name" value="HISTIDINOL-PHOSPHATE AMINOTRANSFERASE 2"/>
    <property type="match status" value="1"/>
</dbReference>
<keyword evidence="7" id="KW-1185">Reference proteome</keyword>
<evidence type="ECO:0000313" key="7">
    <source>
        <dbReference type="Proteomes" id="UP001139409"/>
    </source>
</evidence>
<dbReference type="InterPro" id="IPR015424">
    <property type="entry name" value="PyrdxlP-dep_Trfase"/>
</dbReference>
<dbReference type="InterPro" id="IPR015421">
    <property type="entry name" value="PyrdxlP-dep_Trfase_major"/>
</dbReference>
<dbReference type="EMBL" id="JAIXNE010000001">
    <property type="protein sequence ID" value="MCA6073501.1"/>
    <property type="molecule type" value="Genomic_DNA"/>
</dbReference>
<keyword evidence="3" id="KW-0808">Transferase</keyword>
<keyword evidence="4" id="KW-0663">Pyridoxal phosphate</keyword>
<dbReference type="AlphaFoldDB" id="A0A9X1KYD8"/>
<comment type="similarity">
    <text evidence="1">Belongs to the class-II pyridoxal-phosphate-dependent aminotransferase family. Histidinol-phosphate aminotransferase subfamily.</text>
</comment>
<dbReference type="Proteomes" id="UP001139409">
    <property type="component" value="Unassembled WGS sequence"/>
</dbReference>
<protein>
    <submittedName>
        <fullName evidence="6">Histidinol-phosphate aminotransferase family protein</fullName>
    </submittedName>
</protein>
<dbReference type="GO" id="GO:0030170">
    <property type="term" value="F:pyridoxal phosphate binding"/>
    <property type="evidence" value="ECO:0007669"/>
    <property type="project" value="InterPro"/>
</dbReference>
<evidence type="ECO:0000313" key="6">
    <source>
        <dbReference type="EMBL" id="MCA6073501.1"/>
    </source>
</evidence>
<feature type="domain" description="Aminotransferase class I/classII large" evidence="5">
    <location>
        <begin position="66"/>
        <end position="388"/>
    </location>
</feature>
<dbReference type="InterPro" id="IPR015422">
    <property type="entry name" value="PyrdxlP-dep_Trfase_small"/>
</dbReference>
<evidence type="ECO:0000256" key="3">
    <source>
        <dbReference type="ARBA" id="ARBA00022679"/>
    </source>
</evidence>
<evidence type="ECO:0000256" key="4">
    <source>
        <dbReference type="ARBA" id="ARBA00022898"/>
    </source>
</evidence>
<dbReference type="CDD" id="cd00609">
    <property type="entry name" value="AAT_like"/>
    <property type="match status" value="1"/>
</dbReference>
<sequence>MKTSINRRQLLRSGLLTAGSVAFMPLFSHSEIPPVRALKRGRLDYSPLYKEFVLPANRSVAEVRARLNSNENKFGPSPNALKALSSQMEHGNLYGWQAIQSLKEELAAHEGVSSDHILIGPGSTDFLEKCGMAFFMNGGNLVSADPTFMTLIRVAEAVGAEWKNIPLRRDWSHDLSAMEKAVDANTKMVYVCNPNNPTGTLTDADDLLAFCERTSSKVPVFVDEAYMEFLEPGTGKTTVSLVKKGNNVIVARTFSKIHGMAGLRIGYIVGQPETLEIIARLSFTGMGISNTSIAAARASLKDVEYVERCRSIHNEIRDFTFSGLKSLGYDPVRSYTSFMIFPIRSGGSAFLKNMENEGVQIRTLQIAGSPYCRVSLGTKDEMQIFLDAVKKVES</sequence>
<comment type="caution">
    <text evidence="6">The sequence shown here is derived from an EMBL/GenBank/DDBJ whole genome shotgun (WGS) entry which is preliminary data.</text>
</comment>
<evidence type="ECO:0000256" key="2">
    <source>
        <dbReference type="ARBA" id="ARBA00022576"/>
    </source>
</evidence>
<dbReference type="Gene3D" id="3.90.1150.10">
    <property type="entry name" value="Aspartate Aminotransferase, domain 1"/>
    <property type="match status" value="1"/>
</dbReference>
<evidence type="ECO:0000259" key="5">
    <source>
        <dbReference type="Pfam" id="PF00155"/>
    </source>
</evidence>
<dbReference type="SUPFAM" id="SSF53383">
    <property type="entry name" value="PLP-dependent transferases"/>
    <property type="match status" value="1"/>
</dbReference>